<sequence>MDPTRTQYQSKDLPTSRALHVSVTSAEVTAMCAKHKCTISAIEALASGGTRVVMMNGDDAAVIRKAYGKKVLSGPVTRTRWLQT</sequence>
<keyword evidence="2" id="KW-1185">Reference proteome</keyword>
<dbReference type="Proteomes" id="UP001058533">
    <property type="component" value="Chromosome"/>
</dbReference>
<dbReference type="EMBL" id="CP101740">
    <property type="protein sequence ID" value="UUL81338.1"/>
    <property type="molecule type" value="Genomic_DNA"/>
</dbReference>
<reference evidence="1" key="1">
    <citation type="submission" date="2022-07" db="EMBL/GenBank/DDBJ databases">
        <title>Sphingomonas sp. nov., a novel bacterium isolated from the north slope of the Mount Everest.</title>
        <authorList>
            <person name="Cui X."/>
            <person name="Liu Y."/>
        </authorList>
    </citation>
    <scope>NUCLEOTIDE SEQUENCE</scope>
    <source>
        <strain evidence="1">S5-59</strain>
    </source>
</reference>
<dbReference type="RefSeq" id="WP_052134923.1">
    <property type="nucleotide sequence ID" value="NZ_CP101740.1"/>
</dbReference>
<name>A0ABY5L5J0_9SPHN</name>
<evidence type="ECO:0000313" key="1">
    <source>
        <dbReference type="EMBL" id="UUL81338.1"/>
    </source>
</evidence>
<evidence type="ECO:0000313" key="2">
    <source>
        <dbReference type="Proteomes" id="UP001058533"/>
    </source>
</evidence>
<gene>
    <name evidence="1" type="ORF">NMP03_08885</name>
</gene>
<organism evidence="1 2">
    <name type="scientific">Sphingomonas qomolangmaensis</name>
    <dbReference type="NCBI Taxonomy" id="2918765"/>
    <lineage>
        <taxon>Bacteria</taxon>
        <taxon>Pseudomonadati</taxon>
        <taxon>Pseudomonadota</taxon>
        <taxon>Alphaproteobacteria</taxon>
        <taxon>Sphingomonadales</taxon>
        <taxon>Sphingomonadaceae</taxon>
        <taxon>Sphingomonas</taxon>
    </lineage>
</organism>
<protein>
    <submittedName>
        <fullName evidence="1">Uncharacterized protein</fullName>
    </submittedName>
</protein>
<proteinExistence type="predicted"/>
<accession>A0ABY5L5J0</accession>